<sequence>MATSETTLHTEQESLSMWNFATAGVIAGLVAGVLNNLWIMIYPLATSYKVPGGIDTMSVTIFSFFPMLVAGIVYYLFCLSGFKKGTRNYLIIGGIGLIASFYFPLFPETLGFIFTEGVPDGFAALTIPMHVFAGAMALILIPKFVKANHGK</sequence>
<keyword evidence="1" id="KW-1133">Transmembrane helix</keyword>
<dbReference type="AlphaFoldDB" id="A0A6N6M7Q2"/>
<proteinExistence type="predicted"/>
<dbReference type="EMBL" id="WACR01000006">
    <property type="protein sequence ID" value="KAB1063963.1"/>
    <property type="molecule type" value="Genomic_DNA"/>
</dbReference>
<dbReference type="Proteomes" id="UP000435357">
    <property type="component" value="Unassembled WGS sequence"/>
</dbReference>
<organism evidence="2 3">
    <name type="scientific">Salibacter halophilus</name>
    <dbReference type="NCBI Taxonomy" id="1803916"/>
    <lineage>
        <taxon>Bacteria</taxon>
        <taxon>Pseudomonadati</taxon>
        <taxon>Bacteroidota</taxon>
        <taxon>Flavobacteriia</taxon>
        <taxon>Flavobacteriales</taxon>
        <taxon>Salibacteraceae</taxon>
        <taxon>Salibacter</taxon>
    </lineage>
</organism>
<comment type="caution">
    <text evidence="2">The sequence shown here is derived from an EMBL/GenBank/DDBJ whole genome shotgun (WGS) entry which is preliminary data.</text>
</comment>
<reference evidence="2 3" key="1">
    <citation type="submission" date="2019-09" db="EMBL/GenBank/DDBJ databases">
        <title>Genomes of Cryomorphaceae.</title>
        <authorList>
            <person name="Bowman J.P."/>
        </authorList>
    </citation>
    <scope>NUCLEOTIDE SEQUENCE [LARGE SCALE GENOMIC DNA]</scope>
    <source>
        <strain evidence="2 3">KCTC 52047</strain>
    </source>
</reference>
<evidence type="ECO:0000313" key="2">
    <source>
        <dbReference type="EMBL" id="KAB1063963.1"/>
    </source>
</evidence>
<feature type="transmembrane region" description="Helical" evidence="1">
    <location>
        <begin position="121"/>
        <end position="141"/>
    </location>
</feature>
<feature type="transmembrane region" description="Helical" evidence="1">
    <location>
        <begin position="89"/>
        <end position="106"/>
    </location>
</feature>
<gene>
    <name evidence="2" type="ORF">F3059_07965</name>
</gene>
<keyword evidence="1" id="KW-0472">Membrane</keyword>
<evidence type="ECO:0000313" key="3">
    <source>
        <dbReference type="Proteomes" id="UP000435357"/>
    </source>
</evidence>
<name>A0A6N6M7Q2_9FLAO</name>
<evidence type="ECO:0000256" key="1">
    <source>
        <dbReference type="SAM" id="Phobius"/>
    </source>
</evidence>
<accession>A0A6N6M7Q2</accession>
<feature type="transmembrane region" description="Helical" evidence="1">
    <location>
        <begin position="20"/>
        <end position="45"/>
    </location>
</feature>
<keyword evidence="3" id="KW-1185">Reference proteome</keyword>
<feature type="transmembrane region" description="Helical" evidence="1">
    <location>
        <begin position="57"/>
        <end position="77"/>
    </location>
</feature>
<protein>
    <recommendedName>
        <fullName evidence="4">DUF1440 domain-containing protein</fullName>
    </recommendedName>
</protein>
<evidence type="ECO:0008006" key="4">
    <source>
        <dbReference type="Google" id="ProtNLM"/>
    </source>
</evidence>
<keyword evidence="1" id="KW-0812">Transmembrane</keyword>
<dbReference type="RefSeq" id="WP_151168001.1">
    <property type="nucleotide sequence ID" value="NZ_WACR01000006.1"/>
</dbReference>
<dbReference type="OrthoDB" id="1493946at2"/>